<dbReference type="Gene3D" id="1.10.150.870">
    <property type="match status" value="1"/>
</dbReference>
<keyword evidence="7" id="KW-0235">DNA replication</keyword>
<dbReference type="CDD" id="cd04485">
    <property type="entry name" value="DnaE_OBF"/>
    <property type="match status" value="1"/>
</dbReference>
<dbReference type="InterPro" id="IPR016195">
    <property type="entry name" value="Pol/histidinol_Pase-like"/>
</dbReference>
<dbReference type="SMART" id="SM00481">
    <property type="entry name" value="POLIIIAc"/>
    <property type="match status" value="1"/>
</dbReference>
<dbReference type="GO" id="GO:0003887">
    <property type="term" value="F:DNA-directed DNA polymerase activity"/>
    <property type="evidence" value="ECO:0007669"/>
    <property type="project" value="UniProtKB-KW"/>
</dbReference>
<evidence type="ECO:0000256" key="3">
    <source>
        <dbReference type="ARBA" id="ARBA00012417"/>
    </source>
</evidence>
<dbReference type="InterPro" id="IPR004013">
    <property type="entry name" value="PHP_dom"/>
</dbReference>
<dbReference type="InterPro" id="IPR040982">
    <property type="entry name" value="DNA_pol3_finger"/>
</dbReference>
<keyword evidence="8" id="KW-0239">DNA-directed DNA polymerase</keyword>
<dbReference type="Pfam" id="PF01336">
    <property type="entry name" value="tRNA_anti-codon"/>
    <property type="match status" value="1"/>
</dbReference>
<organism evidence="12 13">
    <name type="scientific">Luoshenia tenuis</name>
    <dbReference type="NCBI Taxonomy" id="2763654"/>
    <lineage>
        <taxon>Bacteria</taxon>
        <taxon>Bacillati</taxon>
        <taxon>Bacillota</taxon>
        <taxon>Clostridia</taxon>
        <taxon>Christensenellales</taxon>
        <taxon>Christensenellaceae</taxon>
        <taxon>Luoshenia</taxon>
    </lineage>
</organism>
<evidence type="ECO:0000313" key="13">
    <source>
        <dbReference type="Proteomes" id="UP000654279"/>
    </source>
</evidence>
<dbReference type="Gene3D" id="1.10.10.1600">
    <property type="entry name" value="Bacterial DNA polymerase III alpha subunit, thumb domain"/>
    <property type="match status" value="1"/>
</dbReference>
<feature type="domain" description="Polymerase/histidinol phosphatase N-terminal" evidence="11">
    <location>
        <begin position="4"/>
        <end position="71"/>
    </location>
</feature>
<dbReference type="RefSeq" id="WP_249284192.1">
    <property type="nucleotide sequence ID" value="NZ_JACRSO010000001.1"/>
</dbReference>
<evidence type="ECO:0000256" key="6">
    <source>
        <dbReference type="ARBA" id="ARBA00022695"/>
    </source>
</evidence>
<dbReference type="EMBL" id="JACRSO010000001">
    <property type="protein sequence ID" value="MBC8528150.1"/>
    <property type="molecule type" value="Genomic_DNA"/>
</dbReference>
<evidence type="ECO:0000256" key="7">
    <source>
        <dbReference type="ARBA" id="ARBA00022705"/>
    </source>
</evidence>
<dbReference type="GO" id="GO:0003676">
    <property type="term" value="F:nucleic acid binding"/>
    <property type="evidence" value="ECO:0007669"/>
    <property type="project" value="InterPro"/>
</dbReference>
<dbReference type="EC" id="2.7.7.7" evidence="3"/>
<dbReference type="InterPro" id="IPR041931">
    <property type="entry name" value="DNA_pol3_alpha_thumb_dom"/>
</dbReference>
<dbReference type="Pfam" id="PF14579">
    <property type="entry name" value="HHH_6"/>
    <property type="match status" value="1"/>
</dbReference>
<comment type="function">
    <text evidence="9">DNA polymerase III is a complex, multichain enzyme responsible for most of the replicative synthesis in bacteria. This DNA polymerase also exhibits 3' to 5' exonuclease activity. The alpha chain is the DNA polymerase.</text>
</comment>
<comment type="similarity">
    <text evidence="2">Belongs to the DNA polymerase type-C family. DnaE subfamily.</text>
</comment>
<protein>
    <recommendedName>
        <fullName evidence="4">DNA polymerase III subunit alpha</fullName>
        <ecNumber evidence="3">2.7.7.7</ecNumber>
    </recommendedName>
</protein>
<reference evidence="12" key="1">
    <citation type="submission" date="2020-08" db="EMBL/GenBank/DDBJ databases">
        <title>Genome public.</title>
        <authorList>
            <person name="Liu C."/>
            <person name="Sun Q."/>
        </authorList>
    </citation>
    <scope>NUCLEOTIDE SEQUENCE</scope>
    <source>
        <strain evidence="12">NSJ-44</strain>
    </source>
</reference>
<evidence type="ECO:0000256" key="5">
    <source>
        <dbReference type="ARBA" id="ARBA00022679"/>
    </source>
</evidence>
<dbReference type="Proteomes" id="UP000654279">
    <property type="component" value="Unassembled WGS sequence"/>
</dbReference>
<evidence type="ECO:0000256" key="1">
    <source>
        <dbReference type="ARBA" id="ARBA00004496"/>
    </source>
</evidence>
<keyword evidence="13" id="KW-1185">Reference proteome</keyword>
<dbReference type="AlphaFoldDB" id="A0A926D0M6"/>
<evidence type="ECO:0000259" key="11">
    <source>
        <dbReference type="SMART" id="SM00481"/>
    </source>
</evidence>
<dbReference type="Pfam" id="PF02811">
    <property type="entry name" value="PHP"/>
    <property type="match status" value="1"/>
</dbReference>
<dbReference type="GO" id="GO:0008408">
    <property type="term" value="F:3'-5' exonuclease activity"/>
    <property type="evidence" value="ECO:0007669"/>
    <property type="project" value="InterPro"/>
</dbReference>
<dbReference type="GO" id="GO:0005737">
    <property type="term" value="C:cytoplasm"/>
    <property type="evidence" value="ECO:0007669"/>
    <property type="project" value="UniProtKB-SubCell"/>
</dbReference>
<dbReference type="NCBIfam" id="NF004226">
    <property type="entry name" value="PRK05673.1"/>
    <property type="match status" value="1"/>
</dbReference>
<gene>
    <name evidence="12" type="ORF">H8699_01680</name>
</gene>
<dbReference type="Pfam" id="PF17657">
    <property type="entry name" value="DNA_pol3_finger"/>
    <property type="match status" value="1"/>
</dbReference>
<dbReference type="InterPro" id="IPR004805">
    <property type="entry name" value="DnaE2/DnaE/PolC"/>
</dbReference>
<accession>A0A926D0M6</accession>
<evidence type="ECO:0000256" key="2">
    <source>
        <dbReference type="ARBA" id="ARBA00009496"/>
    </source>
</evidence>
<dbReference type="GO" id="GO:0006260">
    <property type="term" value="P:DNA replication"/>
    <property type="evidence" value="ECO:0007669"/>
    <property type="project" value="UniProtKB-KW"/>
</dbReference>
<comment type="catalytic activity">
    <reaction evidence="10">
        <text>DNA(n) + a 2'-deoxyribonucleoside 5'-triphosphate = DNA(n+1) + diphosphate</text>
        <dbReference type="Rhea" id="RHEA:22508"/>
        <dbReference type="Rhea" id="RHEA-COMP:17339"/>
        <dbReference type="Rhea" id="RHEA-COMP:17340"/>
        <dbReference type="ChEBI" id="CHEBI:33019"/>
        <dbReference type="ChEBI" id="CHEBI:61560"/>
        <dbReference type="ChEBI" id="CHEBI:173112"/>
        <dbReference type="EC" id="2.7.7.7"/>
    </reaction>
</comment>
<keyword evidence="6 12" id="KW-0548">Nucleotidyltransferase</keyword>
<keyword evidence="5 12" id="KW-0808">Transferase</keyword>
<dbReference type="PANTHER" id="PTHR32294:SF0">
    <property type="entry name" value="DNA POLYMERASE III SUBUNIT ALPHA"/>
    <property type="match status" value="1"/>
</dbReference>
<evidence type="ECO:0000256" key="4">
    <source>
        <dbReference type="ARBA" id="ARBA00019114"/>
    </source>
</evidence>
<proteinExistence type="inferred from homology"/>
<dbReference type="InterPro" id="IPR029460">
    <property type="entry name" value="DNAPol_HHH"/>
</dbReference>
<dbReference type="InterPro" id="IPR011708">
    <property type="entry name" value="DNA_pol3_alpha_NTPase_dom"/>
</dbReference>
<evidence type="ECO:0000313" key="12">
    <source>
        <dbReference type="EMBL" id="MBC8528150.1"/>
    </source>
</evidence>
<dbReference type="SUPFAM" id="SSF89550">
    <property type="entry name" value="PHP domain-like"/>
    <property type="match status" value="1"/>
</dbReference>
<dbReference type="NCBIfam" id="NF005298">
    <property type="entry name" value="PRK06826.1"/>
    <property type="match status" value="1"/>
</dbReference>
<dbReference type="InterPro" id="IPR003141">
    <property type="entry name" value="Pol/His_phosphatase_N"/>
</dbReference>
<dbReference type="InterPro" id="IPR004365">
    <property type="entry name" value="NA-bd_OB_tRNA"/>
</dbReference>
<comment type="caution">
    <text evidence="12">The sequence shown here is derived from an EMBL/GenBank/DDBJ whole genome shotgun (WGS) entry which is preliminary data.</text>
</comment>
<evidence type="ECO:0000256" key="8">
    <source>
        <dbReference type="ARBA" id="ARBA00022932"/>
    </source>
</evidence>
<dbReference type="PANTHER" id="PTHR32294">
    <property type="entry name" value="DNA POLYMERASE III SUBUNIT ALPHA"/>
    <property type="match status" value="1"/>
</dbReference>
<dbReference type="NCBIfam" id="TIGR00594">
    <property type="entry name" value="polc"/>
    <property type="match status" value="1"/>
</dbReference>
<name>A0A926D0M6_9FIRM</name>
<evidence type="ECO:0000256" key="9">
    <source>
        <dbReference type="ARBA" id="ARBA00025611"/>
    </source>
</evidence>
<dbReference type="Pfam" id="PF07733">
    <property type="entry name" value="DNA_pol3_alpha"/>
    <property type="match status" value="1"/>
</dbReference>
<evidence type="ECO:0000256" key="10">
    <source>
        <dbReference type="ARBA" id="ARBA00049244"/>
    </source>
</evidence>
<comment type="subcellular location">
    <subcellularLocation>
        <location evidence="1">Cytoplasm</location>
    </subcellularLocation>
</comment>
<sequence>MSFVHLHNHSEYSLLDGASRIGDMLDRCKELGMDSIAITDHGVMYGVVEFYQQALKRGIKPVIGCEVYVAPGSMEDKNTAAREYAHLVLLCENNVGYQNLIKLVSLGFLKGFYYKPRVDMAALRQYSEGLICLSACLAGDIPRLLREGQPDKAEALAREFIDIYGKDNYFIELQDHGIALQRQLNPQLIALARKLDLGLVVTNDSHYVRKEDAEAHDVLLCIQTGKTVEDEARMRFETQEFYIKSEEEMASLFPQCPECITNTAKIAARCQVDFDFNTIHLPAFAPPEGLSARDYLRKLCEEGIARRYGQPTKEQRERLAYELGVIEQMGYVDYFLIVQDFIRYAKDHGIMVGPGRGSAAGSIVAYCLDITTIDPMKYQLLFERFLNPERISMPDIDIDFCYERRGEVIDYVVEKYGADRVAQIITFGTMAARAVIRDVGRALNMPYAEVDVVAKMIPFELKMTIDKALKANPQLQAEYENNPRVTRLIDMSKILEGLPRHASTHAAGVVIASRPVTDFVPLAKNDQGVVTQYTMGILEQLGLLKMDFLGLRTLTVIRDTLDILRLTGATPPDMDQIPYDDPKVYEMLSRGDTDGVFQLESAGMRAFLRELKPSNFEDVIAGISLYRPGPMDSIPRYVQGKYHPETVHYAHPKLKNVLDVTYGCMVYQEQVMQIVRDLAGYSLGRSDLVRRSMAKKKMDVMQKEREIFIHGLVEDGQVVVPGAVRNGVDEQVANDIFDEMIAFAQYAFNKSHAAAYGVVAYQTAYLKAHYPVAFMAALMNSMLERTDKIAFYIQYCRKNGIGVLPPDINRSMERFSVEGGNIRFGLGAVKRVGISAVQEVVKVREEKGTFTSLSDFLQKMEGEAVNKRMLESLIMAGAFDHMGPNRAQLMASYETIADAAAQDRKNNLAGQLSLFGEPGSPANTAGEFVYPQMADYPMHTRLSMEKEVTGIYISGHPLDDYRQALEGLPFTTQHFHQDEEETVLGTQGEGALRDGQSVTLGGMVTSVKTKTTRNGNQLMAFLTLEDLYGAVEVIVFPAAYQTYAPLLVEDTPLLIEGRASLREDEEGKLILNTARPLGGSQMKKLYLRLEQEQLEGAKNLLRRHPGAIPVIFYFASQKQTFAADTALWCDGSQPLTGELGALLGKENVRPTFEEAAKTAT</sequence>
<dbReference type="Gene3D" id="3.20.20.140">
    <property type="entry name" value="Metal-dependent hydrolases"/>
    <property type="match status" value="1"/>
</dbReference>
<dbReference type="CDD" id="cd12113">
    <property type="entry name" value="PHP_PolIIIA_DnaE3"/>
    <property type="match status" value="1"/>
</dbReference>